<evidence type="ECO:0000313" key="4">
    <source>
        <dbReference type="Proteomes" id="UP000594262"/>
    </source>
</evidence>
<protein>
    <recommendedName>
        <fullName evidence="2">Potassium channel domain-containing protein</fullName>
    </recommendedName>
</protein>
<dbReference type="AlphaFoldDB" id="A0A7M5V5Q6"/>
<reference evidence="3" key="1">
    <citation type="submission" date="2021-01" db="UniProtKB">
        <authorList>
            <consortium name="EnsemblMetazoa"/>
        </authorList>
    </citation>
    <scope>IDENTIFICATION</scope>
</reference>
<sequence>ILCKKLSFAKSFFSFQEIRRKISTRYRFSEFDVEILGANMVNLVSLCYLVAFIALGETSKPNQWHGVFWEVEPYIKYNSSLGIYEGIFPTIFLKAISYCNISQNRILSYDVNLKSRNEFQKALESKTLKGDGILANISSSNAAAWFPHDVDKIKKGPFAFLRRNLTVMVGVSSEGLAVIQPRSRIWLPNKILQGIPYCYTIIIIAVMFAVYAGLLLWVFERSSNDNFKTSGGPMLGLYWSFVTMTTVGYGDIVAVSFFGRVLSVIWMFVGLIMAAILTATLTNVVTGTEGLSIEGQEVAVVRDSHEERYVQLDYFAKPKLYDTYDDVIDAVREEKVYAAVLPHDVATWRQHDIRNPNVKNPLAITGELDGQVPFDFLVHKDAFPKSEEIMDCIFSKYKYEIITSTMDMYKRRLIIETLYYGNADQIFEDNLPVQIGIGLAVAALFVSLLITLYNRSHQKTSISVREKKEKIEAVFDEMLVLMRDYREFVKVKDGVLDLKDEIKINIEKTG</sequence>
<dbReference type="PANTHER" id="PTHR18966">
    <property type="entry name" value="IONOTROPIC GLUTAMATE RECEPTOR"/>
    <property type="match status" value="1"/>
</dbReference>
<dbReference type="Proteomes" id="UP000594262">
    <property type="component" value="Unplaced"/>
</dbReference>
<dbReference type="OrthoDB" id="426293at2759"/>
<feature type="transmembrane region" description="Helical" evidence="1">
    <location>
        <begin position="197"/>
        <end position="218"/>
    </location>
</feature>
<proteinExistence type="predicted"/>
<feature type="transmembrane region" description="Helical" evidence="1">
    <location>
        <begin position="431"/>
        <end position="453"/>
    </location>
</feature>
<dbReference type="Gene3D" id="1.10.287.70">
    <property type="match status" value="1"/>
</dbReference>
<dbReference type="SUPFAM" id="SSF53850">
    <property type="entry name" value="Periplasmic binding protein-like II"/>
    <property type="match status" value="1"/>
</dbReference>
<dbReference type="SUPFAM" id="SSF81324">
    <property type="entry name" value="Voltage-gated potassium channels"/>
    <property type="match status" value="1"/>
</dbReference>
<feature type="domain" description="Potassium channel" evidence="2">
    <location>
        <begin position="218"/>
        <end position="286"/>
    </location>
</feature>
<keyword evidence="1" id="KW-0812">Transmembrane</keyword>
<dbReference type="InterPro" id="IPR013099">
    <property type="entry name" value="K_chnl_dom"/>
</dbReference>
<feature type="transmembrane region" description="Helical" evidence="1">
    <location>
        <begin position="265"/>
        <end position="285"/>
    </location>
</feature>
<keyword evidence="1" id="KW-1133">Transmembrane helix</keyword>
<keyword evidence="1" id="KW-0472">Membrane</keyword>
<name>A0A7M5V5Q6_9CNID</name>
<feature type="transmembrane region" description="Helical" evidence="1">
    <location>
        <begin position="238"/>
        <end position="258"/>
    </location>
</feature>
<evidence type="ECO:0000313" key="3">
    <source>
        <dbReference type="EnsemblMetazoa" id="CLYHEMP011868.1"/>
    </source>
</evidence>
<accession>A0A7M5V5Q6</accession>
<evidence type="ECO:0000256" key="1">
    <source>
        <dbReference type="SAM" id="Phobius"/>
    </source>
</evidence>
<dbReference type="InterPro" id="IPR015683">
    <property type="entry name" value="Ionotropic_Glu_rcpt"/>
</dbReference>
<feature type="transmembrane region" description="Helical" evidence="1">
    <location>
        <begin position="35"/>
        <end position="55"/>
    </location>
</feature>
<evidence type="ECO:0000259" key="2">
    <source>
        <dbReference type="Pfam" id="PF07885"/>
    </source>
</evidence>
<dbReference type="Gene3D" id="3.40.190.10">
    <property type="entry name" value="Periplasmic binding protein-like II"/>
    <property type="match status" value="2"/>
</dbReference>
<dbReference type="EnsemblMetazoa" id="CLYHEMT011868.1">
    <property type="protein sequence ID" value="CLYHEMP011868.1"/>
    <property type="gene ID" value="CLYHEMG011868"/>
</dbReference>
<dbReference type="Pfam" id="PF07885">
    <property type="entry name" value="Ion_trans_2"/>
    <property type="match status" value="1"/>
</dbReference>
<organism evidence="3 4">
    <name type="scientific">Clytia hemisphaerica</name>
    <dbReference type="NCBI Taxonomy" id="252671"/>
    <lineage>
        <taxon>Eukaryota</taxon>
        <taxon>Metazoa</taxon>
        <taxon>Cnidaria</taxon>
        <taxon>Hydrozoa</taxon>
        <taxon>Hydroidolina</taxon>
        <taxon>Leptothecata</taxon>
        <taxon>Obeliida</taxon>
        <taxon>Clytiidae</taxon>
        <taxon>Clytia</taxon>
    </lineage>
</organism>
<keyword evidence="4" id="KW-1185">Reference proteome</keyword>